<comment type="caution">
    <text evidence="2">The sequence shown here is derived from an EMBL/GenBank/DDBJ whole genome shotgun (WGS) entry which is preliminary data.</text>
</comment>
<reference evidence="3" key="1">
    <citation type="submission" date="2018-11" db="EMBL/GenBank/DDBJ databases">
        <title>Chitinophaga lutea sp.nov., isolate from arsenic contaminated soil.</title>
        <authorList>
            <person name="Zong Y."/>
        </authorList>
    </citation>
    <scope>NUCLEOTIDE SEQUENCE [LARGE SCALE GENOMIC DNA]</scope>
    <source>
        <strain evidence="3">YLT18</strain>
    </source>
</reference>
<evidence type="ECO:0000313" key="2">
    <source>
        <dbReference type="EMBL" id="RPD39776.1"/>
    </source>
</evidence>
<dbReference type="SUPFAM" id="SSF48452">
    <property type="entry name" value="TPR-like"/>
    <property type="match status" value="1"/>
</dbReference>
<dbReference type="InterPro" id="IPR011990">
    <property type="entry name" value="TPR-like_helical_dom_sf"/>
</dbReference>
<dbReference type="Proteomes" id="UP000279089">
    <property type="component" value="Unassembled WGS sequence"/>
</dbReference>
<dbReference type="RefSeq" id="WP_120515914.1">
    <property type="nucleotide sequence ID" value="NZ_QXZY01000004.1"/>
</dbReference>
<proteinExistence type="predicted"/>
<dbReference type="EMBL" id="RMBX01000010">
    <property type="protein sequence ID" value="RPD39776.1"/>
    <property type="molecule type" value="Genomic_DNA"/>
</dbReference>
<feature type="repeat" description="TPR" evidence="1">
    <location>
        <begin position="52"/>
        <end position="85"/>
    </location>
</feature>
<dbReference type="Pfam" id="PF13432">
    <property type="entry name" value="TPR_16"/>
    <property type="match status" value="1"/>
</dbReference>
<dbReference type="PROSITE" id="PS50005">
    <property type="entry name" value="TPR"/>
    <property type="match status" value="1"/>
</dbReference>
<dbReference type="AlphaFoldDB" id="A0A3N4MCY0"/>
<dbReference type="SMART" id="SM00028">
    <property type="entry name" value="TPR"/>
    <property type="match status" value="2"/>
</dbReference>
<keyword evidence="1" id="KW-0802">TPR repeat</keyword>
<organism evidence="2 3">
    <name type="scientific">Chitinophaga barathri</name>
    <dbReference type="NCBI Taxonomy" id="1647451"/>
    <lineage>
        <taxon>Bacteria</taxon>
        <taxon>Pseudomonadati</taxon>
        <taxon>Bacteroidota</taxon>
        <taxon>Chitinophagia</taxon>
        <taxon>Chitinophagales</taxon>
        <taxon>Chitinophagaceae</taxon>
        <taxon>Chitinophaga</taxon>
    </lineage>
</organism>
<dbReference type="Gene3D" id="1.25.40.10">
    <property type="entry name" value="Tetratricopeptide repeat domain"/>
    <property type="match status" value="1"/>
</dbReference>
<sequence length="101" mass="11436">MDRITQLKAYLADSPADSFLRHALALEYIKINDDQSAREVFETLLANDPAYVGSYYHLGKLLERLGDQDAAIAAYEKGMDVAREVKEMHAYNELQAAREDL</sequence>
<keyword evidence="3" id="KW-1185">Reference proteome</keyword>
<evidence type="ECO:0000256" key="1">
    <source>
        <dbReference type="PROSITE-ProRule" id="PRU00339"/>
    </source>
</evidence>
<gene>
    <name evidence="2" type="ORF">EG028_19275</name>
</gene>
<evidence type="ECO:0000313" key="3">
    <source>
        <dbReference type="Proteomes" id="UP000279089"/>
    </source>
</evidence>
<protein>
    <submittedName>
        <fullName evidence="2">Uncharacterized protein</fullName>
    </submittedName>
</protein>
<dbReference type="InterPro" id="IPR019734">
    <property type="entry name" value="TPR_rpt"/>
</dbReference>
<dbReference type="OrthoDB" id="1524733at2"/>
<accession>A0A3N4MCY0</accession>
<name>A0A3N4MCY0_9BACT</name>